<keyword evidence="2" id="KW-0040">ANK repeat</keyword>
<dbReference type="SUPFAM" id="SSF48403">
    <property type="entry name" value="Ankyrin repeat"/>
    <property type="match status" value="1"/>
</dbReference>
<dbReference type="GO" id="GO:0070531">
    <property type="term" value="C:BRCA1-A complex"/>
    <property type="evidence" value="ECO:0007669"/>
    <property type="project" value="TreeGrafter"/>
</dbReference>
<dbReference type="EMBL" id="CZQE01000034">
    <property type="protein sequence ID" value="CUS43317.1"/>
    <property type="molecule type" value="Genomic_DNA"/>
</dbReference>
<dbReference type="PROSITE" id="PS50297">
    <property type="entry name" value="ANK_REP_REGION"/>
    <property type="match status" value="3"/>
</dbReference>
<dbReference type="InterPro" id="IPR002110">
    <property type="entry name" value="Ankyrin_rpt"/>
</dbReference>
<evidence type="ECO:0000313" key="3">
    <source>
        <dbReference type="EMBL" id="CUS43317.1"/>
    </source>
</evidence>
<organism evidence="3">
    <name type="scientific">hydrothermal vent metagenome</name>
    <dbReference type="NCBI Taxonomy" id="652676"/>
    <lineage>
        <taxon>unclassified sequences</taxon>
        <taxon>metagenomes</taxon>
        <taxon>ecological metagenomes</taxon>
    </lineage>
</organism>
<dbReference type="PROSITE" id="PS50088">
    <property type="entry name" value="ANK_REPEAT"/>
    <property type="match status" value="3"/>
</dbReference>
<dbReference type="InterPro" id="IPR036770">
    <property type="entry name" value="Ankyrin_rpt-contain_sf"/>
</dbReference>
<dbReference type="PANTHER" id="PTHR24171">
    <property type="entry name" value="ANKYRIN REPEAT DOMAIN-CONTAINING PROTEIN 39-RELATED"/>
    <property type="match status" value="1"/>
</dbReference>
<dbReference type="PANTHER" id="PTHR24171:SF8">
    <property type="entry name" value="BRCA1-ASSOCIATED RING DOMAIN PROTEIN 1"/>
    <property type="match status" value="1"/>
</dbReference>
<reference evidence="3" key="1">
    <citation type="submission" date="2015-10" db="EMBL/GenBank/DDBJ databases">
        <authorList>
            <person name="Gilbert D.G."/>
        </authorList>
    </citation>
    <scope>NUCLEOTIDE SEQUENCE</scope>
</reference>
<keyword evidence="1" id="KW-0677">Repeat</keyword>
<dbReference type="AlphaFoldDB" id="A0A160TI07"/>
<evidence type="ECO:0000256" key="1">
    <source>
        <dbReference type="ARBA" id="ARBA00022737"/>
    </source>
</evidence>
<proteinExistence type="predicted"/>
<evidence type="ECO:0000256" key="2">
    <source>
        <dbReference type="ARBA" id="ARBA00023043"/>
    </source>
</evidence>
<dbReference type="GO" id="GO:0004842">
    <property type="term" value="F:ubiquitin-protein transferase activity"/>
    <property type="evidence" value="ECO:0007669"/>
    <property type="project" value="TreeGrafter"/>
</dbReference>
<gene>
    <name evidence="3" type="ORF">MGWOODY_Smn1626</name>
</gene>
<dbReference type="Pfam" id="PF12796">
    <property type="entry name" value="Ank_2"/>
    <property type="match status" value="1"/>
</dbReference>
<name>A0A160TI07_9ZZZZ</name>
<protein>
    <submittedName>
        <fullName evidence="3">Ankyrin repeat protein chloroplast-like</fullName>
    </submittedName>
</protein>
<dbReference type="GO" id="GO:0085020">
    <property type="term" value="P:protein K6-linked ubiquitination"/>
    <property type="evidence" value="ECO:0007669"/>
    <property type="project" value="TreeGrafter"/>
</dbReference>
<dbReference type="Gene3D" id="1.25.40.20">
    <property type="entry name" value="Ankyrin repeat-containing domain"/>
    <property type="match status" value="1"/>
</dbReference>
<dbReference type="SMART" id="SM00248">
    <property type="entry name" value="ANK"/>
    <property type="match status" value="3"/>
</dbReference>
<sequence>MIARTFGIALTAALLGATAIPVHAQNQSEGYKFLQAVKDAKGTEVEKMLRVPGTTVLNTREYSTGEGALHIVVKRGDGTYLRYLLAQGADPNIRDDKGNTPLLVAAGLGQIDLMQVLIEKKANVNLANSSGETPLIRAVQRRDLGMARTLLAAGGDPDQADVIAGKSARDYAVEDARSTAMAKLMAETPKKARRAISGPTLR</sequence>
<dbReference type="GO" id="GO:0031436">
    <property type="term" value="C:BRCA1-BARD1 complex"/>
    <property type="evidence" value="ECO:0007669"/>
    <property type="project" value="TreeGrafter"/>
</dbReference>
<accession>A0A160TI07</accession>